<dbReference type="RefSeq" id="WP_206658040.1">
    <property type="nucleotide sequence ID" value="NZ_CP071182.1"/>
</dbReference>
<keyword evidence="1" id="KW-0472">Membrane</keyword>
<protein>
    <submittedName>
        <fullName evidence="2">Uncharacterized protein</fullName>
    </submittedName>
</protein>
<keyword evidence="3" id="KW-1185">Reference proteome</keyword>
<evidence type="ECO:0000313" key="2">
    <source>
        <dbReference type="EMBL" id="QSO48718.1"/>
    </source>
</evidence>
<accession>A0A9X7W0W1</accession>
<proteinExistence type="predicted"/>
<keyword evidence="1" id="KW-1133">Transmembrane helix</keyword>
<feature type="transmembrane region" description="Helical" evidence="1">
    <location>
        <begin position="9"/>
        <end position="30"/>
    </location>
</feature>
<organism evidence="2 3">
    <name type="scientific">Alicyclobacillus mengziensis</name>
    <dbReference type="NCBI Taxonomy" id="2931921"/>
    <lineage>
        <taxon>Bacteria</taxon>
        <taxon>Bacillati</taxon>
        <taxon>Bacillota</taxon>
        <taxon>Bacilli</taxon>
        <taxon>Bacillales</taxon>
        <taxon>Alicyclobacillaceae</taxon>
        <taxon>Alicyclobacillus</taxon>
    </lineage>
</organism>
<keyword evidence="1" id="KW-0812">Transmembrane</keyword>
<evidence type="ECO:0000313" key="3">
    <source>
        <dbReference type="Proteomes" id="UP000663505"/>
    </source>
</evidence>
<gene>
    <name evidence="2" type="ORF">JZ786_07080</name>
</gene>
<dbReference type="Proteomes" id="UP000663505">
    <property type="component" value="Chromosome"/>
</dbReference>
<evidence type="ECO:0000256" key="1">
    <source>
        <dbReference type="SAM" id="Phobius"/>
    </source>
</evidence>
<dbReference type="EMBL" id="CP071182">
    <property type="protein sequence ID" value="QSO48718.1"/>
    <property type="molecule type" value="Genomic_DNA"/>
</dbReference>
<sequence length="107" mass="12295">MDDVKHRDWWIAGTLVILGLLCLIAASFGIRPMWWSMGSMMVWTMFVPWLVFIGLMVALVSVGVWFLPKALNVISRHRCPVCGERRIHGDWEHCPHCGAELRLTKPH</sequence>
<feature type="transmembrane region" description="Helical" evidence="1">
    <location>
        <begin position="42"/>
        <end position="67"/>
    </location>
</feature>
<name>A0A9X7W0W1_9BACL</name>
<dbReference type="KEGG" id="afx:JZ786_07080"/>
<dbReference type="AlphaFoldDB" id="A0A9X7W0W1"/>
<reference evidence="2 3" key="1">
    <citation type="submission" date="2021-02" db="EMBL/GenBank/DDBJ databases">
        <title>Alicyclobacillus curvatus sp. nov. and Alicyclobacillus mengziensis sp. nov., two acidophilic bacteria isolated from acid mine drainage.</title>
        <authorList>
            <person name="Huang Y."/>
        </authorList>
    </citation>
    <scope>NUCLEOTIDE SEQUENCE [LARGE SCALE GENOMIC DNA]</scope>
    <source>
        <strain evidence="2 3">S30H14</strain>
    </source>
</reference>